<dbReference type="CDD" id="cd12913">
    <property type="entry name" value="PDC1_MCP_like"/>
    <property type="match status" value="1"/>
</dbReference>
<comment type="caution">
    <text evidence="1">The sequence shown here is derived from an EMBL/GenBank/DDBJ whole genome shotgun (WGS) entry which is preliminary data.</text>
</comment>
<proteinExistence type="predicted"/>
<reference evidence="1 2" key="1">
    <citation type="submission" date="2018-09" db="EMBL/GenBank/DDBJ databases">
        <title>Comparative genomics of Leucobacter spp.</title>
        <authorList>
            <person name="Reis A.C."/>
            <person name="Kolvenbach B.A."/>
            <person name="Corvini P.F.X."/>
            <person name="Nunes O.C."/>
        </authorList>
    </citation>
    <scope>NUCLEOTIDE SEQUENCE [LARGE SCALE GENOMIC DNA]</scope>
    <source>
        <strain evidence="1 2">L-1</strain>
    </source>
</reference>
<accession>A0ABS1SLR6</accession>
<organism evidence="1 2">
    <name type="scientific">Leucobacter chromiireducens subsp. chromiireducens</name>
    <dbReference type="NCBI Taxonomy" id="660067"/>
    <lineage>
        <taxon>Bacteria</taxon>
        <taxon>Bacillati</taxon>
        <taxon>Actinomycetota</taxon>
        <taxon>Actinomycetes</taxon>
        <taxon>Micrococcales</taxon>
        <taxon>Microbacteriaceae</taxon>
        <taxon>Leucobacter</taxon>
    </lineage>
</organism>
<sequence>MAAITAEISAWFSARFAHLEVLAGEMIAALKLDEHRRLELTESTRRRMKAVAVRALADHPVLDGCGVIFARSALDTENGHLEWWVREDEARFARYSFGVVPGGDRYYDYEHHEWFIRAFHHGVPALVGPYVDYLGVEAYVVTLTVPAQHGDARLGAVGTDIQVSDLEQELLPVLLRSARSLALVGRHGNVILGNSSRFLPGEFVPAEAPGTERVALGPDSAGVSLLIAAPLAR</sequence>
<dbReference type="EMBL" id="QYAD01000001">
    <property type="protein sequence ID" value="MBL3689137.1"/>
    <property type="molecule type" value="Genomic_DNA"/>
</dbReference>
<name>A0ABS1SLR6_9MICO</name>
<gene>
    <name evidence="1" type="ORF">D3226_04070</name>
</gene>
<evidence type="ECO:0008006" key="3">
    <source>
        <dbReference type="Google" id="ProtNLM"/>
    </source>
</evidence>
<protein>
    <recommendedName>
        <fullName evidence="3">Cache domain-containing protein</fullName>
    </recommendedName>
</protein>
<evidence type="ECO:0000313" key="1">
    <source>
        <dbReference type="EMBL" id="MBL3689137.1"/>
    </source>
</evidence>
<keyword evidence="2" id="KW-1185">Reference proteome</keyword>
<evidence type="ECO:0000313" key="2">
    <source>
        <dbReference type="Proteomes" id="UP001646141"/>
    </source>
</evidence>
<dbReference type="Gene3D" id="3.30.450.20">
    <property type="entry name" value="PAS domain"/>
    <property type="match status" value="1"/>
</dbReference>
<dbReference type="Proteomes" id="UP001646141">
    <property type="component" value="Unassembled WGS sequence"/>
</dbReference>